<reference evidence="4 5" key="1">
    <citation type="submission" date="2019-01" db="EMBL/GenBank/DDBJ databases">
        <title>Senegalimassilia sp. nov. KGMB04484 isolated human feces.</title>
        <authorList>
            <person name="Han K.-I."/>
            <person name="Kim J.-S."/>
            <person name="Lee K.C."/>
            <person name="Suh M.K."/>
            <person name="Eom M.K."/>
            <person name="Lee J.H."/>
            <person name="Park S.-H."/>
            <person name="Kang S.W."/>
            <person name="Park J.-E."/>
            <person name="Oh B.S."/>
            <person name="Yu S.Y."/>
            <person name="Choi S.-H."/>
            <person name="Lee D.H."/>
            <person name="Yoon H."/>
            <person name="Kim B.-Y."/>
            <person name="Lee J.H."/>
            <person name="Lee J.-S."/>
        </authorList>
    </citation>
    <scope>NUCLEOTIDE SEQUENCE [LARGE SCALE GENOMIC DNA]</scope>
    <source>
        <strain evidence="4 5">KGMB04484</strain>
    </source>
</reference>
<keyword evidence="2" id="KW-0813">Transport</keyword>
<keyword evidence="2 3" id="KW-0472">Membrane</keyword>
<feature type="transmembrane region" description="Helical" evidence="3">
    <location>
        <begin position="103"/>
        <end position="131"/>
    </location>
</feature>
<accession>A0A4Q2K1V4</accession>
<protein>
    <recommendedName>
        <fullName evidence="2">Biotin transporter</fullName>
    </recommendedName>
</protein>
<dbReference type="Pfam" id="PF02632">
    <property type="entry name" value="BioY"/>
    <property type="match status" value="1"/>
</dbReference>
<sequence length="214" mass="22049">MLQGWLPEAWEEERGRIVEQVQKKAAAGSRTRSIAFVALTVAITAVSAWVTVPLGPVPFTLQIFAVAFMVLVLQPKEAVAAITVYLVLGALGVPVFSGMRGGIGVLAGATGGFLWGYLLGVGLAVAVRFALKAVLARDGQAKGARAFAIDFLTGLVFLAVAYVCGWAQLMAVAAMSPAAAFAAGVAPFILVDLAKLVAAVICARAVNAAVSHRA</sequence>
<dbReference type="PIRSF" id="PIRSF016661">
    <property type="entry name" value="BioY"/>
    <property type="match status" value="1"/>
</dbReference>
<dbReference type="PANTHER" id="PTHR34295:SF1">
    <property type="entry name" value="BIOTIN TRANSPORTER BIOY"/>
    <property type="match status" value="1"/>
</dbReference>
<comment type="subcellular location">
    <subcellularLocation>
        <location evidence="2">Cell membrane</location>
        <topology evidence="2">Multi-pass membrane protein</topology>
    </subcellularLocation>
</comment>
<feature type="transmembrane region" description="Helical" evidence="3">
    <location>
        <begin position="33"/>
        <end position="50"/>
    </location>
</feature>
<dbReference type="EMBL" id="SDPW01000001">
    <property type="protein sequence ID" value="RXZ53693.1"/>
    <property type="molecule type" value="Genomic_DNA"/>
</dbReference>
<keyword evidence="3" id="KW-1133">Transmembrane helix</keyword>
<gene>
    <name evidence="4" type="ORF">ET524_03690</name>
</gene>
<dbReference type="Gene3D" id="1.10.1760.20">
    <property type="match status" value="1"/>
</dbReference>
<feature type="transmembrane region" description="Helical" evidence="3">
    <location>
        <begin position="169"/>
        <end position="191"/>
    </location>
</feature>
<dbReference type="Proteomes" id="UP000293345">
    <property type="component" value="Unassembled WGS sequence"/>
</dbReference>
<comment type="caution">
    <text evidence="4">The sequence shown here is derived from an EMBL/GenBank/DDBJ whole genome shotgun (WGS) entry which is preliminary data.</text>
</comment>
<evidence type="ECO:0000313" key="5">
    <source>
        <dbReference type="Proteomes" id="UP000293345"/>
    </source>
</evidence>
<dbReference type="OrthoDB" id="9803495at2"/>
<feature type="transmembrane region" description="Helical" evidence="3">
    <location>
        <begin position="56"/>
        <end position="73"/>
    </location>
</feature>
<feature type="transmembrane region" description="Helical" evidence="3">
    <location>
        <begin position="78"/>
        <end position="97"/>
    </location>
</feature>
<keyword evidence="3" id="KW-0812">Transmembrane</keyword>
<dbReference type="InterPro" id="IPR003784">
    <property type="entry name" value="BioY"/>
</dbReference>
<keyword evidence="2" id="KW-1003">Cell membrane</keyword>
<comment type="similarity">
    <text evidence="1 2">Belongs to the BioY family.</text>
</comment>
<evidence type="ECO:0000256" key="3">
    <source>
        <dbReference type="SAM" id="Phobius"/>
    </source>
</evidence>
<dbReference type="GO" id="GO:0005886">
    <property type="term" value="C:plasma membrane"/>
    <property type="evidence" value="ECO:0007669"/>
    <property type="project" value="UniProtKB-SubCell"/>
</dbReference>
<dbReference type="GO" id="GO:0015225">
    <property type="term" value="F:biotin transmembrane transporter activity"/>
    <property type="evidence" value="ECO:0007669"/>
    <property type="project" value="UniProtKB-UniRule"/>
</dbReference>
<feature type="transmembrane region" description="Helical" evidence="3">
    <location>
        <begin position="143"/>
        <end position="163"/>
    </location>
</feature>
<organism evidence="4 5">
    <name type="scientific">Senegalimassilia faecalis</name>
    <dbReference type="NCBI Taxonomy" id="2509433"/>
    <lineage>
        <taxon>Bacteria</taxon>
        <taxon>Bacillati</taxon>
        <taxon>Actinomycetota</taxon>
        <taxon>Coriobacteriia</taxon>
        <taxon>Coriobacteriales</taxon>
        <taxon>Coriobacteriaceae</taxon>
        <taxon>Senegalimassilia</taxon>
    </lineage>
</organism>
<evidence type="ECO:0000256" key="2">
    <source>
        <dbReference type="PIRNR" id="PIRNR016661"/>
    </source>
</evidence>
<name>A0A4Q2K1V4_9ACTN</name>
<keyword evidence="5" id="KW-1185">Reference proteome</keyword>
<dbReference type="AlphaFoldDB" id="A0A4Q2K1V4"/>
<proteinExistence type="inferred from homology"/>
<evidence type="ECO:0000313" key="4">
    <source>
        <dbReference type="EMBL" id="RXZ53693.1"/>
    </source>
</evidence>
<dbReference type="PANTHER" id="PTHR34295">
    <property type="entry name" value="BIOTIN TRANSPORTER BIOY"/>
    <property type="match status" value="1"/>
</dbReference>
<evidence type="ECO:0000256" key="1">
    <source>
        <dbReference type="ARBA" id="ARBA00010692"/>
    </source>
</evidence>